<feature type="signal peptide" evidence="1">
    <location>
        <begin position="1"/>
        <end position="26"/>
    </location>
</feature>
<dbReference type="RefSeq" id="WP_146456278.1">
    <property type="nucleotide sequence ID" value="NZ_SJPW01000002.1"/>
</dbReference>
<evidence type="ECO:0000313" key="2">
    <source>
        <dbReference type="EMBL" id="TWU58993.1"/>
    </source>
</evidence>
<keyword evidence="3" id="KW-1185">Reference proteome</keyword>
<gene>
    <name evidence="2" type="ORF">Poly51_17740</name>
</gene>
<protein>
    <submittedName>
        <fullName evidence="2">Uncharacterized protein</fullName>
    </submittedName>
</protein>
<evidence type="ECO:0000256" key="1">
    <source>
        <dbReference type="SAM" id="SignalP"/>
    </source>
</evidence>
<feature type="chain" id="PRO_5022771328" evidence="1">
    <location>
        <begin position="27"/>
        <end position="307"/>
    </location>
</feature>
<proteinExistence type="predicted"/>
<evidence type="ECO:0000313" key="3">
    <source>
        <dbReference type="Proteomes" id="UP000318288"/>
    </source>
</evidence>
<dbReference type="PROSITE" id="PS51257">
    <property type="entry name" value="PROKAR_LIPOPROTEIN"/>
    <property type="match status" value="1"/>
</dbReference>
<dbReference type="EMBL" id="SJPW01000002">
    <property type="protein sequence ID" value="TWU58993.1"/>
    <property type="molecule type" value="Genomic_DNA"/>
</dbReference>
<sequence length="307" mass="33741" precursor="true">MSRIKQVLTANFCAILLACFSQTAFAIVVPIASIDGLHASLSPDIPEPVRKQIETALKSENCRFVKGSWTNARINLRFAGDTSAINELLNKLAKCPAITVPVSFKAMKGDWDWMVVNDTRRSGEKFNVIINLDYAGLQLEDLVIPASKISGATPTSYSHWNGDWEVADDLHTALGFAADSRALSFTYPSSFRLSLGVRATNAADSNDGSAGRLEEMGHGISNSGRWIADAEELGFTTDRCIVSTHLGNTFLWFTDVPFVGIHGGKVSYVEGVDKNHDLLIIDYNTMPKHLDGEKRTGETIVYRRKKQ</sequence>
<keyword evidence="1" id="KW-0732">Signal</keyword>
<organism evidence="2 3">
    <name type="scientific">Rubripirellula tenax</name>
    <dbReference type="NCBI Taxonomy" id="2528015"/>
    <lineage>
        <taxon>Bacteria</taxon>
        <taxon>Pseudomonadati</taxon>
        <taxon>Planctomycetota</taxon>
        <taxon>Planctomycetia</taxon>
        <taxon>Pirellulales</taxon>
        <taxon>Pirellulaceae</taxon>
        <taxon>Rubripirellula</taxon>
    </lineage>
</organism>
<comment type="caution">
    <text evidence="2">The sequence shown here is derived from an EMBL/GenBank/DDBJ whole genome shotgun (WGS) entry which is preliminary data.</text>
</comment>
<dbReference type="Proteomes" id="UP000318288">
    <property type="component" value="Unassembled WGS sequence"/>
</dbReference>
<reference evidence="2 3" key="1">
    <citation type="submission" date="2019-02" db="EMBL/GenBank/DDBJ databases">
        <title>Deep-cultivation of Planctomycetes and their phenomic and genomic characterization uncovers novel biology.</title>
        <authorList>
            <person name="Wiegand S."/>
            <person name="Jogler M."/>
            <person name="Boedeker C."/>
            <person name="Pinto D."/>
            <person name="Vollmers J."/>
            <person name="Rivas-Marin E."/>
            <person name="Kohn T."/>
            <person name="Peeters S.H."/>
            <person name="Heuer A."/>
            <person name="Rast P."/>
            <person name="Oberbeckmann S."/>
            <person name="Bunk B."/>
            <person name="Jeske O."/>
            <person name="Meyerdierks A."/>
            <person name="Storesund J.E."/>
            <person name="Kallscheuer N."/>
            <person name="Luecker S."/>
            <person name="Lage O.M."/>
            <person name="Pohl T."/>
            <person name="Merkel B.J."/>
            <person name="Hornburger P."/>
            <person name="Mueller R.-W."/>
            <person name="Bruemmer F."/>
            <person name="Labrenz M."/>
            <person name="Spormann A.M."/>
            <person name="Op Den Camp H."/>
            <person name="Overmann J."/>
            <person name="Amann R."/>
            <person name="Jetten M.S.M."/>
            <person name="Mascher T."/>
            <person name="Medema M.H."/>
            <person name="Devos D.P."/>
            <person name="Kaster A.-K."/>
            <person name="Ovreas L."/>
            <person name="Rohde M."/>
            <person name="Galperin M.Y."/>
            <person name="Jogler C."/>
        </authorList>
    </citation>
    <scope>NUCLEOTIDE SEQUENCE [LARGE SCALE GENOMIC DNA]</scope>
    <source>
        <strain evidence="2 3">Poly51</strain>
    </source>
</reference>
<dbReference type="AlphaFoldDB" id="A0A5C6FAZ5"/>
<name>A0A5C6FAZ5_9BACT</name>
<accession>A0A5C6FAZ5</accession>